<dbReference type="GeneID" id="97990712"/>
<sequence>MIPDRTTSMQLLNEAYELNPGPWKAHSLVTAECAEKIAACCPGMDSEKAFIFGLLHDIGRRFGVTQLAHVINGYDYLMKLGFDEPARISLTHSFAVKDIHTYIGIPDVSEEDCQRISDLIASFDYDDYDRLIQLCDSIAMAEGPADIVTRMSDVKNRYGFYPQKKWDKHLELQKYFEDKMGKSLNEVLSCQTSNQQTQ</sequence>
<evidence type="ECO:0000259" key="1">
    <source>
        <dbReference type="SMART" id="SM00471"/>
    </source>
</evidence>
<organism evidence="2 3">
    <name type="scientific">Eisenbergiella massiliensis</name>
    <dbReference type="NCBI Taxonomy" id="1720294"/>
    <lineage>
        <taxon>Bacteria</taxon>
        <taxon>Bacillati</taxon>
        <taxon>Bacillota</taxon>
        <taxon>Clostridia</taxon>
        <taxon>Lachnospirales</taxon>
        <taxon>Lachnospiraceae</taxon>
        <taxon>Eisenbergiella</taxon>
    </lineage>
</organism>
<accession>A0A3E3HUV0</accession>
<feature type="domain" description="HD/PDEase" evidence="1">
    <location>
        <begin position="19"/>
        <end position="150"/>
    </location>
</feature>
<evidence type="ECO:0000313" key="3">
    <source>
        <dbReference type="Proteomes" id="UP000260812"/>
    </source>
</evidence>
<dbReference type="Gene3D" id="1.10.3210.10">
    <property type="entry name" value="Hypothetical protein af1432"/>
    <property type="match status" value="1"/>
</dbReference>
<dbReference type="Proteomes" id="UP000260812">
    <property type="component" value="Unassembled WGS sequence"/>
</dbReference>
<dbReference type="CDD" id="cd00077">
    <property type="entry name" value="HDc"/>
    <property type="match status" value="1"/>
</dbReference>
<dbReference type="EMBL" id="QVLV01000042">
    <property type="protein sequence ID" value="RGE55611.1"/>
    <property type="molecule type" value="Genomic_DNA"/>
</dbReference>
<dbReference type="InterPro" id="IPR003607">
    <property type="entry name" value="HD/PDEase_dom"/>
</dbReference>
<name>A0A3E3HUV0_9FIRM</name>
<dbReference type="SUPFAM" id="SSF109604">
    <property type="entry name" value="HD-domain/PDEase-like"/>
    <property type="match status" value="1"/>
</dbReference>
<proteinExistence type="predicted"/>
<protein>
    <submittedName>
        <fullName evidence="2">HDOD domain-containing protein</fullName>
    </submittedName>
</protein>
<dbReference type="AlphaFoldDB" id="A0A3E3HUV0"/>
<comment type="caution">
    <text evidence="2">The sequence shown here is derived from an EMBL/GenBank/DDBJ whole genome shotgun (WGS) entry which is preliminary data.</text>
</comment>
<gene>
    <name evidence="2" type="ORF">DXC51_28625</name>
</gene>
<dbReference type="InterPro" id="IPR013976">
    <property type="entry name" value="HDOD"/>
</dbReference>
<evidence type="ECO:0000313" key="2">
    <source>
        <dbReference type="EMBL" id="RGE55611.1"/>
    </source>
</evidence>
<dbReference type="Pfam" id="PF08668">
    <property type="entry name" value="HDOD"/>
    <property type="match status" value="1"/>
</dbReference>
<reference evidence="2" key="1">
    <citation type="submission" date="2018-08" db="EMBL/GenBank/DDBJ databases">
        <title>A genome reference for cultivated species of the human gut microbiota.</title>
        <authorList>
            <person name="Zou Y."/>
            <person name="Xue W."/>
            <person name="Luo G."/>
        </authorList>
    </citation>
    <scope>NUCLEOTIDE SEQUENCE [LARGE SCALE GENOMIC DNA]</scope>
    <source>
        <strain evidence="2">TF05-5AC</strain>
    </source>
</reference>
<dbReference type="SMART" id="SM00471">
    <property type="entry name" value="HDc"/>
    <property type="match status" value="1"/>
</dbReference>
<keyword evidence="3" id="KW-1185">Reference proteome</keyword>
<dbReference type="RefSeq" id="WP_117546019.1">
    <property type="nucleotide sequence ID" value="NZ_JBKVAZ010000027.1"/>
</dbReference>